<sequence>MRVGQRSTGADQGARTAGDAVLLGSEPASAAAGEREPLLRSCSTALAPAVSEAGARDSRGSGRTRAHPPAQAHRRRVRWLPSPQGWRQTRCPSMAAIYFDMYMKGRFLLSVTSTIME</sequence>
<protein>
    <submittedName>
        <fullName evidence="2">Uncharacterized protein</fullName>
    </submittedName>
</protein>
<feature type="region of interest" description="Disordered" evidence="1">
    <location>
        <begin position="49"/>
        <end position="80"/>
    </location>
</feature>
<feature type="region of interest" description="Disordered" evidence="1">
    <location>
        <begin position="1"/>
        <end position="21"/>
    </location>
</feature>
<comment type="caution">
    <text evidence="2">The sequence shown here is derived from an EMBL/GenBank/DDBJ whole genome shotgun (WGS) entry which is preliminary data.</text>
</comment>
<feature type="compositionally biased region" description="Basic residues" evidence="1">
    <location>
        <begin position="62"/>
        <end position="78"/>
    </location>
</feature>
<accession>A0A8T0RGZ1</accession>
<evidence type="ECO:0000313" key="2">
    <source>
        <dbReference type="EMBL" id="KAG2584704.1"/>
    </source>
</evidence>
<organism evidence="2 3">
    <name type="scientific">Panicum virgatum</name>
    <name type="common">Blackwell switchgrass</name>
    <dbReference type="NCBI Taxonomy" id="38727"/>
    <lineage>
        <taxon>Eukaryota</taxon>
        <taxon>Viridiplantae</taxon>
        <taxon>Streptophyta</taxon>
        <taxon>Embryophyta</taxon>
        <taxon>Tracheophyta</taxon>
        <taxon>Spermatophyta</taxon>
        <taxon>Magnoliopsida</taxon>
        <taxon>Liliopsida</taxon>
        <taxon>Poales</taxon>
        <taxon>Poaceae</taxon>
        <taxon>PACMAD clade</taxon>
        <taxon>Panicoideae</taxon>
        <taxon>Panicodae</taxon>
        <taxon>Paniceae</taxon>
        <taxon>Panicinae</taxon>
        <taxon>Panicum</taxon>
        <taxon>Panicum sect. Hiantes</taxon>
    </lineage>
</organism>
<gene>
    <name evidence="2" type="ORF">PVAP13_6KG336000</name>
</gene>
<name>A0A8T0RGZ1_PANVG</name>
<evidence type="ECO:0000256" key="1">
    <source>
        <dbReference type="SAM" id="MobiDB-lite"/>
    </source>
</evidence>
<proteinExistence type="predicted"/>
<feature type="compositionally biased region" description="Polar residues" evidence="1">
    <location>
        <begin position="1"/>
        <end position="10"/>
    </location>
</feature>
<reference evidence="2" key="1">
    <citation type="submission" date="2020-05" db="EMBL/GenBank/DDBJ databases">
        <title>WGS assembly of Panicum virgatum.</title>
        <authorList>
            <person name="Lovell J.T."/>
            <person name="Jenkins J."/>
            <person name="Shu S."/>
            <person name="Juenger T.E."/>
            <person name="Schmutz J."/>
        </authorList>
    </citation>
    <scope>NUCLEOTIDE SEQUENCE</scope>
    <source>
        <strain evidence="2">AP13</strain>
    </source>
</reference>
<dbReference type="EMBL" id="CM029047">
    <property type="protein sequence ID" value="KAG2584704.1"/>
    <property type="molecule type" value="Genomic_DNA"/>
</dbReference>
<dbReference type="AlphaFoldDB" id="A0A8T0RGZ1"/>
<dbReference type="Proteomes" id="UP000823388">
    <property type="component" value="Chromosome 6K"/>
</dbReference>
<keyword evidence="3" id="KW-1185">Reference proteome</keyword>
<evidence type="ECO:0000313" key="3">
    <source>
        <dbReference type="Proteomes" id="UP000823388"/>
    </source>
</evidence>